<dbReference type="SMART" id="SM00331">
    <property type="entry name" value="PP2C_SIG"/>
    <property type="match status" value="1"/>
</dbReference>
<dbReference type="InterPro" id="IPR001932">
    <property type="entry name" value="PPM-type_phosphatase-like_dom"/>
</dbReference>
<evidence type="ECO:0000259" key="1">
    <source>
        <dbReference type="PROSITE" id="PS51746"/>
    </source>
</evidence>
<evidence type="ECO:0000313" key="3">
    <source>
        <dbReference type="Proteomes" id="UP000006062"/>
    </source>
</evidence>
<dbReference type="Gene3D" id="3.60.40.10">
    <property type="entry name" value="PPM-type phosphatase domain"/>
    <property type="match status" value="1"/>
</dbReference>
<dbReference type="eggNOG" id="COG0631">
    <property type="taxonomic scope" value="Bacteria"/>
</dbReference>
<proteinExistence type="predicted"/>
<dbReference type="HOGENOM" id="CLU_034545_5_0_6"/>
<sequence>MAGRERLLLRQRMAGVLRVIPFRFQTATLSHPGARANNEDVRGHRDGCWVVADGLGGHGGGEVAAQLAVDSLLATVDPAAPLSAESLMQALTTATQAIHARQRTEPRLSGMRTTVVMLVSDGTQALWAHLGDSRLYGFRAGRIVVQTADHSVPQALVRAGELAPEAIRFHEDRNRLLRTLGDDKPLRPTLTETPWRLQAGDAFLLCTDGFWESVTEAEMEIALAKSADPAHWLALLERGLQRQARADQDNYSAIALFVESAGSAP</sequence>
<accession>I3YAJ2</accession>
<protein>
    <submittedName>
        <fullName evidence="2">Serine/threonine protein phosphatase</fullName>
    </submittedName>
</protein>
<name>I3YAJ2_THIV6</name>
<dbReference type="EMBL" id="CP003154">
    <property type="protein sequence ID" value="AFL74010.1"/>
    <property type="molecule type" value="Genomic_DNA"/>
</dbReference>
<dbReference type="Pfam" id="PF13672">
    <property type="entry name" value="PP2C_2"/>
    <property type="match status" value="1"/>
</dbReference>
<organism evidence="2 3">
    <name type="scientific">Thiocystis violascens (strain ATCC 17096 / DSM 198 / 6111)</name>
    <name type="common">Chromatium violascens</name>
    <dbReference type="NCBI Taxonomy" id="765911"/>
    <lineage>
        <taxon>Bacteria</taxon>
        <taxon>Pseudomonadati</taxon>
        <taxon>Pseudomonadota</taxon>
        <taxon>Gammaproteobacteria</taxon>
        <taxon>Chromatiales</taxon>
        <taxon>Chromatiaceae</taxon>
        <taxon>Thiocystis</taxon>
    </lineage>
</organism>
<dbReference type="AlphaFoldDB" id="I3YAJ2"/>
<dbReference type="InterPro" id="IPR036457">
    <property type="entry name" value="PPM-type-like_dom_sf"/>
</dbReference>
<dbReference type="PROSITE" id="PS51746">
    <property type="entry name" value="PPM_2"/>
    <property type="match status" value="1"/>
</dbReference>
<dbReference type="Proteomes" id="UP000006062">
    <property type="component" value="Chromosome"/>
</dbReference>
<dbReference type="SUPFAM" id="SSF81606">
    <property type="entry name" value="PP2C-like"/>
    <property type="match status" value="1"/>
</dbReference>
<gene>
    <name evidence="2" type="ordered locus">Thivi_2054</name>
</gene>
<feature type="domain" description="PPM-type phosphatase" evidence="1">
    <location>
        <begin position="23"/>
        <end position="258"/>
    </location>
</feature>
<keyword evidence="3" id="KW-1185">Reference proteome</keyword>
<dbReference type="KEGG" id="tvi:Thivi_2054"/>
<dbReference type="STRING" id="765911.Thivi_2054"/>
<evidence type="ECO:0000313" key="2">
    <source>
        <dbReference type="EMBL" id="AFL74010.1"/>
    </source>
</evidence>
<reference evidence="2 3" key="1">
    <citation type="submission" date="2012-06" db="EMBL/GenBank/DDBJ databases">
        <title>Complete sequence of Thiocystis violascens DSM 198.</title>
        <authorList>
            <consortium name="US DOE Joint Genome Institute"/>
            <person name="Lucas S."/>
            <person name="Han J."/>
            <person name="Lapidus A."/>
            <person name="Cheng J.-F."/>
            <person name="Goodwin L."/>
            <person name="Pitluck S."/>
            <person name="Peters L."/>
            <person name="Ovchinnikova G."/>
            <person name="Teshima H."/>
            <person name="Detter J.C."/>
            <person name="Han C."/>
            <person name="Tapia R."/>
            <person name="Land M."/>
            <person name="Hauser L."/>
            <person name="Kyrpides N."/>
            <person name="Ivanova N."/>
            <person name="Pagani I."/>
            <person name="Vogl K."/>
            <person name="Liu Z."/>
            <person name="Frigaard N.-U."/>
            <person name="Bryant D."/>
            <person name="Woyke T."/>
        </authorList>
    </citation>
    <scope>NUCLEOTIDE SEQUENCE [LARGE SCALE GENOMIC DNA]</scope>
    <source>
        <strain evidence="3">ATCC 17096 / DSM 198 / 6111</strain>
    </source>
</reference>
<dbReference type="SMART" id="SM00332">
    <property type="entry name" value="PP2Cc"/>
    <property type="match status" value="1"/>
</dbReference>